<accession>A0A0C3GWK6</accession>
<dbReference type="Pfam" id="PF12505">
    <property type="entry name" value="DUF3712"/>
    <property type="match status" value="1"/>
</dbReference>
<dbReference type="OrthoDB" id="10039566at2759"/>
<dbReference type="EMBL" id="KN832886">
    <property type="protein sequence ID" value="KIM95604.1"/>
    <property type="molecule type" value="Genomic_DNA"/>
</dbReference>
<dbReference type="HOGENOM" id="CLU_035244_1_0_1"/>
<dbReference type="PANTHER" id="PTHR35895">
    <property type="entry name" value="CHROMOSOME 16, WHOLE GENOME SHOTGUN SEQUENCE"/>
    <property type="match status" value="1"/>
</dbReference>
<dbReference type="InterPro" id="IPR022185">
    <property type="entry name" value="DUF3712"/>
</dbReference>
<evidence type="ECO:0000313" key="3">
    <source>
        <dbReference type="Proteomes" id="UP000054321"/>
    </source>
</evidence>
<evidence type="ECO:0000313" key="2">
    <source>
        <dbReference type="EMBL" id="KIM95604.1"/>
    </source>
</evidence>
<evidence type="ECO:0000256" key="1">
    <source>
        <dbReference type="SAM" id="Phobius"/>
    </source>
</evidence>
<dbReference type="InterPro" id="IPR046368">
    <property type="entry name" value="Tag1"/>
</dbReference>
<dbReference type="AlphaFoldDB" id="A0A0C3GWK6"/>
<dbReference type="InParanoid" id="A0A0C3GWK6"/>
<organism evidence="2 3">
    <name type="scientific">Oidiodendron maius (strain Zn)</name>
    <dbReference type="NCBI Taxonomy" id="913774"/>
    <lineage>
        <taxon>Eukaryota</taxon>
        <taxon>Fungi</taxon>
        <taxon>Dikarya</taxon>
        <taxon>Ascomycota</taxon>
        <taxon>Pezizomycotina</taxon>
        <taxon>Leotiomycetes</taxon>
        <taxon>Leotiomycetes incertae sedis</taxon>
        <taxon>Myxotrichaceae</taxon>
        <taxon>Oidiodendron</taxon>
    </lineage>
</organism>
<keyword evidence="1" id="KW-0472">Membrane</keyword>
<keyword evidence="1" id="KW-1133">Transmembrane helix</keyword>
<dbReference type="STRING" id="913774.A0A0C3GWK6"/>
<protein>
    <submittedName>
        <fullName evidence="2">Uncharacterized protein</fullName>
    </submittedName>
</protein>
<keyword evidence="3" id="KW-1185">Reference proteome</keyword>
<gene>
    <name evidence="2" type="ORF">OIDMADRAFT_44976</name>
</gene>
<dbReference type="Proteomes" id="UP000054321">
    <property type="component" value="Unassembled WGS sequence"/>
</dbReference>
<name>A0A0C3GWK6_OIDMZ</name>
<sequence length="335" mass="36793">MKLIRPIASRRRFRVAPTSFRDRANRHFRRFWWLHLIIFCAAVLIIALCLVYVAMPKIAQAGVNDSSLMLYDLQFLNPTTDTITITETAGINSPSIYTPTLEPFTVGFWLVTNGTFGPQPFTNIDFPSIHVRHPTSNISIASQILTITDQDQLANYATQVLLQENITSALTGSTKLDEGKLPVITIKYNSTTTYKALNGLQGFNITNLRFNISAGNAQPNLICNAFIPNPSILTVEMGNITLSLSTTQSGIVGNATLKDFTLRPGDNNLPMTAVVDEAAILKSQNASGFVTMHITGVAAVFNSQHIPYYEKALANLKLSLDLNIKDILADSYPGL</sequence>
<feature type="transmembrane region" description="Helical" evidence="1">
    <location>
        <begin position="31"/>
        <end position="55"/>
    </location>
</feature>
<dbReference type="GO" id="GO:0000329">
    <property type="term" value="C:fungal-type vacuole membrane"/>
    <property type="evidence" value="ECO:0007669"/>
    <property type="project" value="InterPro"/>
</dbReference>
<keyword evidence="1" id="KW-0812">Transmembrane</keyword>
<reference evidence="3" key="2">
    <citation type="submission" date="2015-01" db="EMBL/GenBank/DDBJ databases">
        <title>Evolutionary Origins and Diversification of the Mycorrhizal Mutualists.</title>
        <authorList>
            <consortium name="DOE Joint Genome Institute"/>
            <consortium name="Mycorrhizal Genomics Consortium"/>
            <person name="Kohler A."/>
            <person name="Kuo A."/>
            <person name="Nagy L.G."/>
            <person name="Floudas D."/>
            <person name="Copeland A."/>
            <person name="Barry K.W."/>
            <person name="Cichocki N."/>
            <person name="Veneault-Fourrey C."/>
            <person name="LaButti K."/>
            <person name="Lindquist E.A."/>
            <person name="Lipzen A."/>
            <person name="Lundell T."/>
            <person name="Morin E."/>
            <person name="Murat C."/>
            <person name="Riley R."/>
            <person name="Ohm R."/>
            <person name="Sun H."/>
            <person name="Tunlid A."/>
            <person name="Henrissat B."/>
            <person name="Grigoriev I.V."/>
            <person name="Hibbett D.S."/>
            <person name="Martin F."/>
        </authorList>
    </citation>
    <scope>NUCLEOTIDE SEQUENCE [LARGE SCALE GENOMIC DNA]</scope>
    <source>
        <strain evidence="3">Zn</strain>
    </source>
</reference>
<proteinExistence type="predicted"/>
<reference evidence="2 3" key="1">
    <citation type="submission" date="2014-04" db="EMBL/GenBank/DDBJ databases">
        <authorList>
            <consortium name="DOE Joint Genome Institute"/>
            <person name="Kuo A."/>
            <person name="Martino E."/>
            <person name="Perotto S."/>
            <person name="Kohler A."/>
            <person name="Nagy L.G."/>
            <person name="Floudas D."/>
            <person name="Copeland A."/>
            <person name="Barry K.W."/>
            <person name="Cichocki N."/>
            <person name="Veneault-Fourrey C."/>
            <person name="LaButti K."/>
            <person name="Lindquist E.A."/>
            <person name="Lipzen A."/>
            <person name="Lundell T."/>
            <person name="Morin E."/>
            <person name="Murat C."/>
            <person name="Sun H."/>
            <person name="Tunlid A."/>
            <person name="Henrissat B."/>
            <person name="Grigoriev I.V."/>
            <person name="Hibbett D.S."/>
            <person name="Martin F."/>
            <person name="Nordberg H.P."/>
            <person name="Cantor M.N."/>
            <person name="Hua S.X."/>
        </authorList>
    </citation>
    <scope>NUCLEOTIDE SEQUENCE [LARGE SCALE GENOMIC DNA]</scope>
    <source>
        <strain evidence="2 3">Zn</strain>
    </source>
</reference>
<dbReference type="PANTHER" id="PTHR35895:SF1">
    <property type="entry name" value="LIPID-BINDING SERUM GLYCOPROTEIN C-TERMINAL DOMAIN-CONTAINING PROTEIN"/>
    <property type="match status" value="1"/>
</dbReference>